<dbReference type="InterPro" id="IPR044751">
    <property type="entry name" value="Ion_transp-like_CBS"/>
</dbReference>
<dbReference type="Gene3D" id="3.30.465.10">
    <property type="match status" value="1"/>
</dbReference>
<evidence type="ECO:0000256" key="11">
    <source>
        <dbReference type="SAM" id="Phobius"/>
    </source>
</evidence>
<dbReference type="EMBL" id="HE616890">
    <property type="protein sequence ID" value="CCE97140.1"/>
    <property type="molecule type" value="Genomic_DNA"/>
</dbReference>
<keyword evidence="8 10" id="KW-0472">Membrane</keyword>
<evidence type="ECO:0008006" key="16">
    <source>
        <dbReference type="Google" id="ProtNLM"/>
    </source>
</evidence>
<proteinExistence type="inferred from homology"/>
<dbReference type="Pfam" id="PF03471">
    <property type="entry name" value="CorC_HlyC"/>
    <property type="match status" value="1"/>
</dbReference>
<reference evidence="14 15" key="1">
    <citation type="journal article" date="2012" name="J. Bacteriol.">
        <title>Genome sequence of the soybean symbiont Sinorhizobium fredii HH103.</title>
        <authorList>
            <person name="Weidner S."/>
            <person name="Becker A."/>
            <person name="Bonilla I."/>
            <person name="Jaenicke S."/>
            <person name="Lloret J."/>
            <person name="Margaret I."/>
            <person name="Puhler A."/>
            <person name="Ruiz-Sainz J.E."/>
            <person name="Schneiker-Bekel S."/>
            <person name="Szczepanowski R."/>
            <person name="Vinardell J.M."/>
            <person name="Zehner S."/>
            <person name="Gottfert M."/>
        </authorList>
    </citation>
    <scope>NUCLEOTIDE SEQUENCE [LARGE SCALE GENOMIC DNA]</scope>
    <source>
        <strain evidence="14 15">HH103</strain>
    </source>
</reference>
<evidence type="ECO:0000259" key="12">
    <source>
        <dbReference type="PROSITE" id="PS51371"/>
    </source>
</evidence>
<evidence type="ECO:0000256" key="1">
    <source>
        <dbReference type="ARBA" id="ARBA00004651"/>
    </source>
</evidence>
<dbReference type="RefSeq" id="WP_014329566.1">
    <property type="nucleotide sequence ID" value="NC_016812.1"/>
</dbReference>
<dbReference type="InterPro" id="IPR036318">
    <property type="entry name" value="FAD-bd_PCMH-like_sf"/>
</dbReference>
<evidence type="ECO:0000256" key="5">
    <source>
        <dbReference type="ARBA" id="ARBA00022737"/>
    </source>
</evidence>
<feature type="domain" description="CBS" evidence="12">
    <location>
        <begin position="285"/>
        <end position="345"/>
    </location>
</feature>
<protein>
    <recommendedName>
        <fullName evidence="16">HlyC/CorC family transporter</fullName>
    </recommendedName>
</protein>
<evidence type="ECO:0000256" key="4">
    <source>
        <dbReference type="ARBA" id="ARBA00022692"/>
    </source>
</evidence>
<dbReference type="PROSITE" id="PS51846">
    <property type="entry name" value="CNNM"/>
    <property type="match status" value="1"/>
</dbReference>
<dbReference type="InterPro" id="IPR002550">
    <property type="entry name" value="CNNM"/>
</dbReference>
<dbReference type="Pfam" id="PF01595">
    <property type="entry name" value="CNNM"/>
    <property type="match status" value="1"/>
</dbReference>
<comment type="subcellular location">
    <subcellularLocation>
        <location evidence="1">Cell membrane</location>
        <topology evidence="1">Multi-pass membrane protein</topology>
    </subcellularLocation>
</comment>
<evidence type="ECO:0000256" key="9">
    <source>
        <dbReference type="PROSITE-ProRule" id="PRU00703"/>
    </source>
</evidence>
<dbReference type="Proteomes" id="UP000007735">
    <property type="component" value="Chromosome"/>
</dbReference>
<keyword evidence="4 10" id="KW-0812">Transmembrane</keyword>
<dbReference type="InterPro" id="IPR005170">
    <property type="entry name" value="Transptr-assoc_dom"/>
</dbReference>
<dbReference type="eggNOG" id="COG4536">
    <property type="taxonomic scope" value="Bacteria"/>
</dbReference>
<keyword evidence="3" id="KW-1003">Cell membrane</keyword>
<dbReference type="GO" id="GO:0050660">
    <property type="term" value="F:flavin adenine dinucleotide binding"/>
    <property type="evidence" value="ECO:0007669"/>
    <property type="project" value="InterPro"/>
</dbReference>
<organism evidence="14 15">
    <name type="scientific">Sinorhizobium fredii (strain HH103)</name>
    <dbReference type="NCBI Taxonomy" id="1117943"/>
    <lineage>
        <taxon>Bacteria</taxon>
        <taxon>Pseudomonadati</taxon>
        <taxon>Pseudomonadota</taxon>
        <taxon>Alphaproteobacteria</taxon>
        <taxon>Hyphomicrobiales</taxon>
        <taxon>Rhizobiaceae</taxon>
        <taxon>Sinorhizobium/Ensifer group</taxon>
        <taxon>Sinorhizobium</taxon>
    </lineage>
</organism>
<dbReference type="AlphaFoldDB" id="G9AAN6"/>
<dbReference type="InterPro" id="IPR000644">
    <property type="entry name" value="CBS_dom"/>
</dbReference>
<feature type="domain" description="CBS" evidence="12">
    <location>
        <begin position="217"/>
        <end position="276"/>
    </location>
</feature>
<gene>
    <name evidence="14" type="ordered locus">SFHH103_02645</name>
</gene>
<evidence type="ECO:0000313" key="15">
    <source>
        <dbReference type="Proteomes" id="UP000007735"/>
    </source>
</evidence>
<evidence type="ECO:0000256" key="3">
    <source>
        <dbReference type="ARBA" id="ARBA00022475"/>
    </source>
</evidence>
<feature type="domain" description="CNNM transmembrane" evidence="13">
    <location>
        <begin position="9"/>
        <end position="198"/>
    </location>
</feature>
<dbReference type="SUPFAM" id="SSF54631">
    <property type="entry name" value="CBS-domain pair"/>
    <property type="match status" value="1"/>
</dbReference>
<dbReference type="STRING" id="1117943.SFHH103_02645"/>
<dbReference type="SMART" id="SM01091">
    <property type="entry name" value="CorC_HlyC"/>
    <property type="match status" value="1"/>
</dbReference>
<evidence type="ECO:0000256" key="2">
    <source>
        <dbReference type="ARBA" id="ARBA00006446"/>
    </source>
</evidence>
<dbReference type="HOGENOM" id="CLU_015237_4_1_5"/>
<evidence type="ECO:0000256" key="6">
    <source>
        <dbReference type="ARBA" id="ARBA00022989"/>
    </source>
</evidence>
<evidence type="ECO:0000259" key="13">
    <source>
        <dbReference type="PROSITE" id="PS51846"/>
    </source>
</evidence>
<keyword evidence="7 9" id="KW-0129">CBS domain</keyword>
<dbReference type="PATRIC" id="fig|380.5.peg.2812"/>
<evidence type="ECO:0000256" key="8">
    <source>
        <dbReference type="ARBA" id="ARBA00023136"/>
    </source>
</evidence>
<dbReference type="InterPro" id="IPR016169">
    <property type="entry name" value="FAD-bd_PCMH_sub2"/>
</dbReference>
<dbReference type="CDD" id="cd04590">
    <property type="entry name" value="CBS_pair_CorC_HlyC_assoc"/>
    <property type="match status" value="1"/>
</dbReference>
<evidence type="ECO:0000313" key="14">
    <source>
        <dbReference type="EMBL" id="CCE97140.1"/>
    </source>
</evidence>
<dbReference type="PANTHER" id="PTHR22777:SF32">
    <property type="entry name" value="UPF0053 INNER MEMBRANE PROTEIN YFJD"/>
    <property type="match status" value="1"/>
</dbReference>
<feature type="transmembrane region" description="Helical" evidence="11">
    <location>
        <begin position="14"/>
        <end position="37"/>
    </location>
</feature>
<feature type="transmembrane region" description="Helical" evidence="11">
    <location>
        <begin position="99"/>
        <end position="119"/>
    </location>
</feature>
<name>G9AAN6_SINF1</name>
<dbReference type="PANTHER" id="PTHR22777">
    <property type="entry name" value="HEMOLYSIN-RELATED"/>
    <property type="match status" value="1"/>
</dbReference>
<evidence type="ECO:0000256" key="7">
    <source>
        <dbReference type="ARBA" id="ARBA00023122"/>
    </source>
</evidence>
<dbReference type="SUPFAM" id="SSF56176">
    <property type="entry name" value="FAD-binding/transporter-associated domain-like"/>
    <property type="match status" value="1"/>
</dbReference>
<feature type="transmembrane region" description="Helical" evidence="11">
    <location>
        <begin position="69"/>
        <end position="93"/>
    </location>
</feature>
<dbReference type="KEGG" id="sfh:SFHH103_02645"/>
<accession>G9AAN6</accession>
<dbReference type="FunFam" id="3.10.580.10:FF:000002">
    <property type="entry name" value="Magnesium/cobalt efflux protein CorC"/>
    <property type="match status" value="1"/>
</dbReference>
<keyword evidence="5" id="KW-0677">Repeat</keyword>
<dbReference type="GO" id="GO:0005886">
    <property type="term" value="C:plasma membrane"/>
    <property type="evidence" value="ECO:0007669"/>
    <property type="project" value="UniProtKB-SubCell"/>
</dbReference>
<dbReference type="PROSITE" id="PS51371">
    <property type="entry name" value="CBS"/>
    <property type="match status" value="2"/>
</dbReference>
<evidence type="ECO:0000256" key="10">
    <source>
        <dbReference type="PROSITE-ProRule" id="PRU01193"/>
    </source>
</evidence>
<sequence length="435" mass="47772">MSAEAVWLFLTDHWLSLLAVICLLLLSAFFSGSEAALTATSRARMHTLESNGYRRAGLVNRLIERRDRLVGALLLGNNLVTILATSLTTSLLIGLLGNLAVLVATLSMTVLLVLFCEVLPKSWAIASPDRFALAVAPLVRRFVAVAGPISALINAIVRRLLASFGVNLSSDRPMLSAQEELRGAVDLLHREGAVVKADRDRLGGVLDLGELEVSDIMIHRTAMQAVNAEEPPDVCVREILGSPFTRLPLWRGSTDNIIGVVHSKDLQRALAEPGVEPHTVDIARIAQKPWFVPDTTNLKDQLNAFLRRKLHLAIVVDEYGQVQGLVTLEDILEEIVGDIADEHDLDIQGVRQEADGSIVVDGSVPIRDLNRALDWSLPDEEATTVAGLVIHEAKSIPEERQAFTFYGKRFIVMKRVKNRITKLRIRPAEEESAGR</sequence>
<keyword evidence="6 10" id="KW-1133">Transmembrane helix</keyword>
<feature type="transmembrane region" description="Helical" evidence="11">
    <location>
        <begin position="131"/>
        <end position="153"/>
    </location>
</feature>
<dbReference type="Gene3D" id="3.10.580.10">
    <property type="entry name" value="CBS-domain"/>
    <property type="match status" value="1"/>
</dbReference>
<comment type="similarity">
    <text evidence="2">Belongs to the UPF0053 family. Hemolysin C subfamily.</text>
</comment>
<dbReference type="Pfam" id="PF00571">
    <property type="entry name" value="CBS"/>
    <property type="match status" value="2"/>
</dbReference>
<dbReference type="InterPro" id="IPR046342">
    <property type="entry name" value="CBS_dom_sf"/>
</dbReference>